<keyword evidence="1" id="KW-1133">Transmembrane helix</keyword>
<dbReference type="RefSeq" id="WP_252806315.1">
    <property type="nucleotide sequence ID" value="NZ_BAAABM010000056.1"/>
</dbReference>
<dbReference type="EMBL" id="BAAABM010000056">
    <property type="protein sequence ID" value="GAA0363185.1"/>
    <property type="molecule type" value="Genomic_DNA"/>
</dbReference>
<proteinExistence type="predicted"/>
<keyword evidence="1" id="KW-0472">Membrane</keyword>
<feature type="transmembrane region" description="Helical" evidence="1">
    <location>
        <begin position="37"/>
        <end position="58"/>
    </location>
</feature>
<protein>
    <submittedName>
        <fullName evidence="2">Uncharacterized protein</fullName>
    </submittedName>
</protein>
<dbReference type="Proteomes" id="UP001501822">
    <property type="component" value="Unassembled WGS sequence"/>
</dbReference>
<keyword evidence="3" id="KW-1185">Reference proteome</keyword>
<reference evidence="2 3" key="1">
    <citation type="journal article" date="2019" name="Int. J. Syst. Evol. Microbiol.">
        <title>The Global Catalogue of Microorganisms (GCM) 10K type strain sequencing project: providing services to taxonomists for standard genome sequencing and annotation.</title>
        <authorList>
            <consortium name="The Broad Institute Genomics Platform"/>
            <consortium name="The Broad Institute Genome Sequencing Center for Infectious Disease"/>
            <person name="Wu L."/>
            <person name="Ma J."/>
        </authorList>
    </citation>
    <scope>NUCLEOTIDE SEQUENCE [LARGE SCALE GENOMIC DNA]</scope>
    <source>
        <strain evidence="2 3">JCM 3146</strain>
    </source>
</reference>
<comment type="caution">
    <text evidence="2">The sequence shown here is derived from an EMBL/GenBank/DDBJ whole genome shotgun (WGS) entry which is preliminary data.</text>
</comment>
<name>A0ABN0XGK1_9ACTN</name>
<feature type="transmembrane region" description="Helical" evidence="1">
    <location>
        <begin position="12"/>
        <end position="31"/>
    </location>
</feature>
<keyword evidence="1" id="KW-0812">Transmembrane</keyword>
<sequence length="192" mass="19914">MIAVRARVSGQGVVSACGTLVLLLVAVAFAVSGALDLPAVGGVVALLVGVAGIALFGARLMAIAGRTVSGRPVLEVDERGVCLPAAWPWSRGRDRRLSWPEVASVVVWNETLPRGRTRSLPRVAFLPVAARAAESGAEPGVELLALRLEDVPGTATLHWSAALPPRATVPLEAVLDEVRRLGGVPVVDARSS</sequence>
<organism evidence="2 3">
    <name type="scientific">Actinoallomurus spadix</name>
    <dbReference type="NCBI Taxonomy" id="79912"/>
    <lineage>
        <taxon>Bacteria</taxon>
        <taxon>Bacillati</taxon>
        <taxon>Actinomycetota</taxon>
        <taxon>Actinomycetes</taxon>
        <taxon>Streptosporangiales</taxon>
        <taxon>Thermomonosporaceae</taxon>
        <taxon>Actinoallomurus</taxon>
    </lineage>
</organism>
<evidence type="ECO:0000256" key="1">
    <source>
        <dbReference type="SAM" id="Phobius"/>
    </source>
</evidence>
<gene>
    <name evidence="2" type="ORF">GCM10010151_61590</name>
</gene>
<evidence type="ECO:0000313" key="2">
    <source>
        <dbReference type="EMBL" id="GAA0363185.1"/>
    </source>
</evidence>
<accession>A0ABN0XGK1</accession>
<evidence type="ECO:0000313" key="3">
    <source>
        <dbReference type="Proteomes" id="UP001501822"/>
    </source>
</evidence>